<dbReference type="InterPro" id="IPR043977">
    <property type="entry name" value="DUF5759"/>
</dbReference>
<dbReference type="Pfam" id="PF19063">
    <property type="entry name" value="DUF5759"/>
    <property type="match status" value="1"/>
</dbReference>
<organism evidence="1">
    <name type="scientific">viral metagenome</name>
    <dbReference type="NCBI Taxonomy" id="1070528"/>
    <lineage>
        <taxon>unclassified sequences</taxon>
        <taxon>metagenomes</taxon>
        <taxon>organismal metagenomes</taxon>
    </lineage>
</organism>
<name>A0A6C0JZ71_9ZZZZ</name>
<proteinExistence type="predicted"/>
<sequence length="196" mass="23036">MDTIFTLKDGMCDNKINLDELYERKQKHDLNTLNVFNRILQRIHTRIRYNSRINPNEQHCWYIIPEIIIGLPKYDNHSCIAYIIDKLRENGFVIKYIHPNLLFISWKSWTPSYVREEIRKKTGIQIDGWGKPKTVTSEHGNQEPVTDPNTLMMAKSKSVTLSSKPGYKDIHTYKPTGDLIYNKDLLKRIEDKSNAK</sequence>
<dbReference type="AlphaFoldDB" id="A0A6C0JZ71"/>
<reference evidence="1" key="1">
    <citation type="journal article" date="2020" name="Nature">
        <title>Giant virus diversity and host interactions through global metagenomics.</title>
        <authorList>
            <person name="Schulz F."/>
            <person name="Roux S."/>
            <person name="Paez-Espino D."/>
            <person name="Jungbluth S."/>
            <person name="Walsh D.A."/>
            <person name="Denef V.J."/>
            <person name="McMahon K.D."/>
            <person name="Konstantinidis K.T."/>
            <person name="Eloe-Fadrosh E.A."/>
            <person name="Kyrpides N.C."/>
            <person name="Woyke T."/>
        </authorList>
    </citation>
    <scope>NUCLEOTIDE SEQUENCE</scope>
    <source>
        <strain evidence="1">GVMAG-S-1074260-58</strain>
    </source>
</reference>
<dbReference type="EMBL" id="MN740705">
    <property type="protein sequence ID" value="QHU09074.1"/>
    <property type="molecule type" value="Genomic_DNA"/>
</dbReference>
<evidence type="ECO:0000313" key="1">
    <source>
        <dbReference type="EMBL" id="QHU09074.1"/>
    </source>
</evidence>
<accession>A0A6C0JZ71</accession>
<protein>
    <submittedName>
        <fullName evidence="1">Uncharacterized protein</fullName>
    </submittedName>
</protein>